<dbReference type="KEGG" id="sjv:SJAV_21880"/>
<dbReference type="RefSeq" id="WP_369609771.1">
    <property type="nucleotide sequence ID" value="NZ_AP031322.1"/>
</dbReference>
<dbReference type="GeneID" id="92355140"/>
<proteinExistence type="predicted"/>
<name>A0AAT9GTT8_9CREN</name>
<organism evidence="1">
    <name type="scientific">Sulfurisphaera javensis</name>
    <dbReference type="NCBI Taxonomy" id="2049879"/>
    <lineage>
        <taxon>Archaea</taxon>
        <taxon>Thermoproteota</taxon>
        <taxon>Thermoprotei</taxon>
        <taxon>Sulfolobales</taxon>
        <taxon>Sulfolobaceae</taxon>
        <taxon>Sulfurisphaera</taxon>
    </lineage>
</organism>
<accession>A0AAT9GTT8</accession>
<protein>
    <submittedName>
        <fullName evidence="1">Uncharacterized protein</fullName>
    </submittedName>
</protein>
<dbReference type="AlphaFoldDB" id="A0AAT9GTT8"/>
<reference evidence="1" key="1">
    <citation type="submission" date="2024-03" db="EMBL/GenBank/DDBJ databases">
        <title>Complete genome sequence of Sulfurisphaera javensis strain KD-1.</title>
        <authorList>
            <person name="Sakai H."/>
            <person name="Nur N."/>
            <person name="Suwanto A."/>
            <person name="Kurosawa N."/>
        </authorList>
    </citation>
    <scope>NUCLEOTIDE SEQUENCE</scope>
    <source>
        <strain evidence="1">KD-1</strain>
    </source>
</reference>
<evidence type="ECO:0000313" key="1">
    <source>
        <dbReference type="EMBL" id="BFH74244.1"/>
    </source>
</evidence>
<gene>
    <name evidence="1" type="ORF">SJAV_21880</name>
</gene>
<sequence length="111" mass="12850">MLIKFELTGKEIFPSQVTGSFAYKTNLILIIRLIQGKRVLFIDYISPPQHLGSYEPPPFLSGKIFFYEIIEIPEEYSPFIKCIAREAENKLSPLFKNKKLHCDKEVTVVIE</sequence>
<dbReference type="EMBL" id="AP031322">
    <property type="protein sequence ID" value="BFH74244.1"/>
    <property type="molecule type" value="Genomic_DNA"/>
</dbReference>